<dbReference type="Gene3D" id="3.40.190.10">
    <property type="entry name" value="Periplasmic binding protein-like II"/>
    <property type="match status" value="2"/>
</dbReference>
<feature type="compositionally biased region" description="Acidic residues" evidence="1">
    <location>
        <begin position="32"/>
        <end position="47"/>
    </location>
</feature>
<evidence type="ECO:0000313" key="5">
    <source>
        <dbReference type="Proteomes" id="UP000823960"/>
    </source>
</evidence>
<feature type="domain" description="SsuA/THI5-like" evidence="3">
    <location>
        <begin position="132"/>
        <end position="280"/>
    </location>
</feature>
<sequence length="351" mass="37265">MKKLKSTLLILMSLLLLLGAAGCGDTQNQPDGGEESPYIEEVDPVTDSDDKQPEASPVNIRIASLKGPTTMGMVKLMSDCEAGATQGSYTVDIYGTADEIVPLVVSGEIDVANIPCNLASILYNRTEGGISVVNINTLGVLYIVETGESIQSVEDLRGKTIYSTGKGTTPEYVLNHILTQSGIDPLNDVTVEFKSEATEVAAMLEGSEDAVAVLPQPYVTVAMTKNDSIRIALDLTEEWEKVVGSSMVTGVTIVRNEFLEANPEAIDLFLEEYAASVEYVNTDVEGAAALVGAYDIVAEGVAKTALPYCNIVSVTGEDMKKSVSDYLSVLYESDPSSVGGNLPDDSFYSVG</sequence>
<dbReference type="InterPro" id="IPR027024">
    <property type="entry name" value="UCP027386_ABC_sbc_TM0202"/>
</dbReference>
<proteinExistence type="predicted"/>
<name>A0A9D1NPJ2_9FIRM</name>
<dbReference type="InterPro" id="IPR015168">
    <property type="entry name" value="SsuA/THI5"/>
</dbReference>
<organism evidence="4 5">
    <name type="scientific">Candidatus Faeciplasma avium</name>
    <dbReference type="NCBI Taxonomy" id="2840798"/>
    <lineage>
        <taxon>Bacteria</taxon>
        <taxon>Bacillati</taxon>
        <taxon>Bacillota</taxon>
        <taxon>Clostridia</taxon>
        <taxon>Eubacteriales</taxon>
        <taxon>Oscillospiraceae</taxon>
        <taxon>Oscillospiraceae incertae sedis</taxon>
        <taxon>Candidatus Faeciplasma</taxon>
    </lineage>
</organism>
<dbReference type="EMBL" id="DVOL01000009">
    <property type="protein sequence ID" value="HIV10193.1"/>
    <property type="molecule type" value="Genomic_DNA"/>
</dbReference>
<accession>A0A9D1NPJ2</accession>
<reference evidence="4" key="1">
    <citation type="submission" date="2020-10" db="EMBL/GenBank/DDBJ databases">
        <authorList>
            <person name="Gilroy R."/>
        </authorList>
    </citation>
    <scope>NUCLEOTIDE SEQUENCE</scope>
    <source>
        <strain evidence="4">1370</strain>
    </source>
</reference>
<reference evidence="4" key="2">
    <citation type="journal article" date="2021" name="PeerJ">
        <title>Extensive microbial diversity within the chicken gut microbiome revealed by metagenomics and culture.</title>
        <authorList>
            <person name="Gilroy R."/>
            <person name="Ravi A."/>
            <person name="Getino M."/>
            <person name="Pursley I."/>
            <person name="Horton D.L."/>
            <person name="Alikhan N.F."/>
            <person name="Baker D."/>
            <person name="Gharbi K."/>
            <person name="Hall N."/>
            <person name="Watson M."/>
            <person name="Adriaenssens E.M."/>
            <person name="Foster-Nyarko E."/>
            <person name="Jarju S."/>
            <person name="Secka A."/>
            <person name="Antonio M."/>
            <person name="Oren A."/>
            <person name="Chaudhuri R.R."/>
            <person name="La Ragione R."/>
            <person name="Hildebrand F."/>
            <person name="Pallen M.J."/>
        </authorList>
    </citation>
    <scope>NUCLEOTIDE SEQUENCE</scope>
    <source>
        <strain evidence="4">1370</strain>
    </source>
</reference>
<feature type="region of interest" description="Disordered" evidence="1">
    <location>
        <begin position="26"/>
        <end position="56"/>
    </location>
</feature>
<dbReference type="PANTHER" id="PTHR30024">
    <property type="entry name" value="ALIPHATIC SULFONATES-BINDING PROTEIN-RELATED"/>
    <property type="match status" value="1"/>
</dbReference>
<evidence type="ECO:0000259" key="3">
    <source>
        <dbReference type="Pfam" id="PF09084"/>
    </source>
</evidence>
<evidence type="ECO:0000313" key="4">
    <source>
        <dbReference type="EMBL" id="HIV10193.1"/>
    </source>
</evidence>
<dbReference type="Proteomes" id="UP000823960">
    <property type="component" value="Unassembled WGS sequence"/>
</dbReference>
<dbReference type="PANTHER" id="PTHR30024:SF46">
    <property type="entry name" value="ABC TRANSPORTER, SUBSTRATE-BINDING LIPOPROTEIN"/>
    <property type="match status" value="1"/>
</dbReference>
<dbReference type="AlphaFoldDB" id="A0A9D1NPJ2"/>
<dbReference type="PIRSF" id="PIRSF027386">
    <property type="entry name" value="UCP027386_ABC_sbc_TM0202"/>
    <property type="match status" value="1"/>
</dbReference>
<evidence type="ECO:0000256" key="1">
    <source>
        <dbReference type="SAM" id="MobiDB-lite"/>
    </source>
</evidence>
<dbReference type="SUPFAM" id="SSF53850">
    <property type="entry name" value="Periplasmic binding protein-like II"/>
    <property type="match status" value="1"/>
</dbReference>
<dbReference type="Pfam" id="PF09084">
    <property type="entry name" value="NMT1"/>
    <property type="match status" value="1"/>
</dbReference>
<feature type="chain" id="PRO_5039350762" evidence="2">
    <location>
        <begin position="24"/>
        <end position="351"/>
    </location>
</feature>
<keyword evidence="2" id="KW-0732">Signal</keyword>
<protein>
    <submittedName>
        <fullName evidence="4">ABC transporter substrate-binding protein</fullName>
    </submittedName>
</protein>
<feature type="signal peptide" evidence="2">
    <location>
        <begin position="1"/>
        <end position="23"/>
    </location>
</feature>
<gene>
    <name evidence="4" type="ORF">IAD28_00650</name>
</gene>
<comment type="caution">
    <text evidence="4">The sequence shown here is derived from an EMBL/GenBank/DDBJ whole genome shotgun (WGS) entry which is preliminary data.</text>
</comment>
<dbReference type="PROSITE" id="PS51257">
    <property type="entry name" value="PROKAR_LIPOPROTEIN"/>
    <property type="match status" value="1"/>
</dbReference>
<evidence type="ECO:0000256" key="2">
    <source>
        <dbReference type="SAM" id="SignalP"/>
    </source>
</evidence>